<dbReference type="GO" id="GO:0016747">
    <property type="term" value="F:acyltransferase activity, transferring groups other than amino-acyl groups"/>
    <property type="evidence" value="ECO:0007669"/>
    <property type="project" value="InterPro"/>
</dbReference>
<dbReference type="PANTHER" id="PTHR43415:SF3">
    <property type="entry name" value="GNAT-FAMILY ACETYLTRANSFERASE"/>
    <property type="match status" value="1"/>
</dbReference>
<evidence type="ECO:0000313" key="3">
    <source>
        <dbReference type="Proteomes" id="UP000077355"/>
    </source>
</evidence>
<accession>A0A168JU21</accession>
<protein>
    <submittedName>
        <fullName evidence="2">GCN5 family acetyltransferase</fullName>
    </submittedName>
</protein>
<dbReference type="OrthoDB" id="9795206at2"/>
<evidence type="ECO:0000259" key="1">
    <source>
        <dbReference type="PROSITE" id="PS51186"/>
    </source>
</evidence>
<evidence type="ECO:0000313" key="2">
    <source>
        <dbReference type="EMBL" id="OAB41104.1"/>
    </source>
</evidence>
<keyword evidence="2" id="KW-0808">Transferase</keyword>
<comment type="caution">
    <text evidence="2">The sequence shown here is derived from an EMBL/GenBank/DDBJ whole genome shotgun (WGS) entry which is preliminary data.</text>
</comment>
<dbReference type="Proteomes" id="UP000077355">
    <property type="component" value="Unassembled WGS sequence"/>
</dbReference>
<proteinExistence type="predicted"/>
<keyword evidence="3" id="KW-1185">Reference proteome</keyword>
<dbReference type="SUPFAM" id="SSF55729">
    <property type="entry name" value="Acyl-CoA N-acyltransferases (Nat)"/>
    <property type="match status" value="1"/>
</dbReference>
<dbReference type="Gene3D" id="3.40.630.30">
    <property type="match status" value="1"/>
</dbReference>
<dbReference type="PANTHER" id="PTHR43415">
    <property type="entry name" value="SPERMIDINE N(1)-ACETYLTRANSFERASE"/>
    <property type="match status" value="1"/>
</dbReference>
<dbReference type="InterPro" id="IPR000182">
    <property type="entry name" value="GNAT_dom"/>
</dbReference>
<dbReference type="EMBL" id="LVJI01000048">
    <property type="protein sequence ID" value="OAB41104.1"/>
    <property type="molecule type" value="Genomic_DNA"/>
</dbReference>
<name>A0A168JU21_9BACL</name>
<dbReference type="AlphaFoldDB" id="A0A168JU21"/>
<dbReference type="RefSeq" id="WP_068652699.1">
    <property type="nucleotide sequence ID" value="NZ_CP043611.1"/>
</dbReference>
<reference evidence="2 3" key="1">
    <citation type="submission" date="2016-03" db="EMBL/GenBank/DDBJ databases">
        <title>Draft genome sequence of Paenibacillus antarcticus CECT 5836.</title>
        <authorList>
            <person name="Shin S.-K."/>
            <person name="Yi H."/>
        </authorList>
    </citation>
    <scope>NUCLEOTIDE SEQUENCE [LARGE SCALE GENOMIC DNA]</scope>
    <source>
        <strain evidence="2 3">CECT 5836</strain>
    </source>
</reference>
<organism evidence="2 3">
    <name type="scientific">Paenibacillus antarcticus</name>
    <dbReference type="NCBI Taxonomy" id="253703"/>
    <lineage>
        <taxon>Bacteria</taxon>
        <taxon>Bacillati</taxon>
        <taxon>Bacillota</taxon>
        <taxon>Bacilli</taxon>
        <taxon>Bacillales</taxon>
        <taxon>Paenibacillaceae</taxon>
        <taxon>Paenibacillus</taxon>
    </lineage>
</organism>
<feature type="domain" description="N-acetyltransferase" evidence="1">
    <location>
        <begin position="15"/>
        <end position="177"/>
    </location>
</feature>
<sequence length="185" mass="21492">MTKLVRELQIEGTIINLRLARESDFQSYYAFLLDPESNRLTGTQRDFTQDEITDWIKKISNIHEDRVDFMIISKDTDEFIGEVVLSEIDSINRNAHIRIAIGTQHSGKGYGTEAMNLLLGYGFETLNLHRIALEVYAFNPRAIHVYEKIGFQHEGIQRDSLYSEGEFHDLIMMSILEDEFQRICE</sequence>
<gene>
    <name evidence="2" type="ORF">PBAT_21315</name>
</gene>
<dbReference type="PROSITE" id="PS51186">
    <property type="entry name" value="GNAT"/>
    <property type="match status" value="1"/>
</dbReference>
<dbReference type="Pfam" id="PF13302">
    <property type="entry name" value="Acetyltransf_3"/>
    <property type="match status" value="1"/>
</dbReference>
<dbReference type="InterPro" id="IPR016181">
    <property type="entry name" value="Acyl_CoA_acyltransferase"/>
</dbReference>